<sequence>MDSHTLELLVQVAEKVDELGKIMEASYQRIANIEDRLSKIERTMSNEQQHQSLFKGDYGKFRNLIEESKQTRLKFRNLIEERKQRRREVSALEDLP</sequence>
<keyword evidence="3" id="KW-1185">Reference proteome</keyword>
<proteinExistence type="predicted"/>
<evidence type="ECO:0000256" key="1">
    <source>
        <dbReference type="SAM" id="Coils"/>
    </source>
</evidence>
<keyword evidence="1" id="KW-0175">Coiled coil</keyword>
<name>A0AAV5JNF5_9ROSI</name>
<reference evidence="2 3" key="1">
    <citation type="journal article" date="2021" name="Commun. Biol.">
        <title>The genome of Shorea leprosula (Dipterocarpaceae) highlights the ecological relevance of drought in aseasonal tropical rainforests.</title>
        <authorList>
            <person name="Ng K.K.S."/>
            <person name="Kobayashi M.J."/>
            <person name="Fawcett J.A."/>
            <person name="Hatakeyama M."/>
            <person name="Paape T."/>
            <person name="Ng C.H."/>
            <person name="Ang C.C."/>
            <person name="Tnah L.H."/>
            <person name="Lee C.T."/>
            <person name="Nishiyama T."/>
            <person name="Sese J."/>
            <person name="O'Brien M.J."/>
            <person name="Copetti D."/>
            <person name="Mohd Noor M.I."/>
            <person name="Ong R.C."/>
            <person name="Putra M."/>
            <person name="Sireger I.Z."/>
            <person name="Indrioko S."/>
            <person name="Kosugi Y."/>
            <person name="Izuno A."/>
            <person name="Isagi Y."/>
            <person name="Lee S.L."/>
            <person name="Shimizu K.K."/>
        </authorList>
    </citation>
    <scope>NUCLEOTIDE SEQUENCE [LARGE SCALE GENOMIC DNA]</scope>
    <source>
        <strain evidence="2">214</strain>
    </source>
</reference>
<dbReference type="AlphaFoldDB" id="A0AAV5JNF5"/>
<organism evidence="2 3">
    <name type="scientific">Rubroshorea leprosula</name>
    <dbReference type="NCBI Taxonomy" id="152421"/>
    <lineage>
        <taxon>Eukaryota</taxon>
        <taxon>Viridiplantae</taxon>
        <taxon>Streptophyta</taxon>
        <taxon>Embryophyta</taxon>
        <taxon>Tracheophyta</taxon>
        <taxon>Spermatophyta</taxon>
        <taxon>Magnoliopsida</taxon>
        <taxon>eudicotyledons</taxon>
        <taxon>Gunneridae</taxon>
        <taxon>Pentapetalae</taxon>
        <taxon>rosids</taxon>
        <taxon>malvids</taxon>
        <taxon>Malvales</taxon>
        <taxon>Dipterocarpaceae</taxon>
        <taxon>Rubroshorea</taxon>
    </lineage>
</organism>
<dbReference type="EMBL" id="BPVZ01000037">
    <property type="protein sequence ID" value="GKV12929.1"/>
    <property type="molecule type" value="Genomic_DNA"/>
</dbReference>
<accession>A0AAV5JNF5</accession>
<feature type="coiled-coil region" evidence="1">
    <location>
        <begin position="23"/>
        <end position="50"/>
    </location>
</feature>
<protein>
    <submittedName>
        <fullName evidence="2">Uncharacterized protein</fullName>
    </submittedName>
</protein>
<evidence type="ECO:0000313" key="2">
    <source>
        <dbReference type="EMBL" id="GKV12929.1"/>
    </source>
</evidence>
<evidence type="ECO:0000313" key="3">
    <source>
        <dbReference type="Proteomes" id="UP001054252"/>
    </source>
</evidence>
<dbReference type="Proteomes" id="UP001054252">
    <property type="component" value="Unassembled WGS sequence"/>
</dbReference>
<gene>
    <name evidence="2" type="ORF">SLEP1_g24011</name>
</gene>
<comment type="caution">
    <text evidence="2">The sequence shown here is derived from an EMBL/GenBank/DDBJ whole genome shotgun (WGS) entry which is preliminary data.</text>
</comment>